<dbReference type="KEGG" id="emv:HQR01_02240"/>
<name>A0A7D4B6D9_9SPHN</name>
<accession>A0A7D4B6D9</accession>
<keyword evidence="2" id="KW-1185">Reference proteome</keyword>
<dbReference type="InterPro" id="IPR035901">
    <property type="entry name" value="GIY-YIG_endonuc_sf"/>
</dbReference>
<dbReference type="EMBL" id="CP053921">
    <property type="protein sequence ID" value="QKG70283.1"/>
    <property type="molecule type" value="Genomic_DNA"/>
</dbReference>
<protein>
    <submittedName>
        <fullName evidence="1">GIY-YIG nuclease family protein</fullName>
    </submittedName>
</protein>
<gene>
    <name evidence="1" type="ORF">HQR01_02240</name>
</gene>
<reference evidence="1 2" key="1">
    <citation type="submission" date="2020-05" db="EMBL/GenBank/DDBJ databases">
        <title>Erythrobacter mangrovi sp. nov., isolated from rhizosphere soil of mangrove plant (Kandelia candel).</title>
        <authorList>
            <person name="Ye Y.H."/>
        </authorList>
    </citation>
    <scope>NUCLEOTIDE SEQUENCE [LARGE SCALE GENOMIC DNA]</scope>
    <source>
        <strain evidence="1 2">EB310</strain>
    </source>
</reference>
<evidence type="ECO:0000313" key="2">
    <source>
        <dbReference type="Proteomes" id="UP000504693"/>
    </source>
</evidence>
<dbReference type="Gene3D" id="3.40.1440.10">
    <property type="entry name" value="GIY-YIG endonuclease"/>
    <property type="match status" value="1"/>
</dbReference>
<dbReference type="CDD" id="cd10451">
    <property type="entry name" value="GIY-YIG_LuxR_like"/>
    <property type="match status" value="1"/>
</dbReference>
<organism evidence="1 2">
    <name type="scientific">Erythrobacter mangrovi</name>
    <dbReference type="NCBI Taxonomy" id="2739433"/>
    <lineage>
        <taxon>Bacteria</taxon>
        <taxon>Pseudomonadati</taxon>
        <taxon>Pseudomonadota</taxon>
        <taxon>Alphaproteobacteria</taxon>
        <taxon>Sphingomonadales</taxon>
        <taxon>Erythrobacteraceae</taxon>
        <taxon>Erythrobacter/Porphyrobacter group</taxon>
        <taxon>Erythrobacter</taxon>
    </lineage>
</organism>
<dbReference type="SUPFAM" id="SSF82771">
    <property type="entry name" value="GIY-YIG endonuclease"/>
    <property type="match status" value="1"/>
</dbReference>
<sequence>MKTQHRKAAIASYKDRTIESGIYAIRSRASGQVWVGSAPDLSTIRNRVWFTLRQGGNPHRALQAAWNAGGDEDLSFEILEVLEEDLSPSMRSHVLRMQLGHWLEELGAARI</sequence>
<proteinExistence type="predicted"/>
<evidence type="ECO:0000313" key="1">
    <source>
        <dbReference type="EMBL" id="QKG70283.1"/>
    </source>
</evidence>
<dbReference type="RefSeq" id="WP_173212171.1">
    <property type="nucleotide sequence ID" value="NZ_CP053921.1"/>
</dbReference>
<dbReference type="Proteomes" id="UP000504693">
    <property type="component" value="Chromosome"/>
</dbReference>
<dbReference type="AlphaFoldDB" id="A0A7D4B6D9"/>